<organism evidence="2 4">
    <name type="scientific">Paraburkholderia ginsengiterrae</name>
    <dbReference type="NCBI Taxonomy" id="1462993"/>
    <lineage>
        <taxon>Bacteria</taxon>
        <taxon>Pseudomonadati</taxon>
        <taxon>Pseudomonadota</taxon>
        <taxon>Betaproteobacteria</taxon>
        <taxon>Burkholderiales</taxon>
        <taxon>Burkholderiaceae</taxon>
        <taxon>Paraburkholderia</taxon>
    </lineage>
</organism>
<accession>A0A1A9NE62</accession>
<keyword evidence="3" id="KW-1185">Reference proteome</keyword>
<dbReference type="AlphaFoldDB" id="A0A1A9NE62"/>
<evidence type="ECO:0000313" key="4">
    <source>
        <dbReference type="Proteomes" id="UP000078116"/>
    </source>
</evidence>
<evidence type="ECO:0000313" key="2">
    <source>
        <dbReference type="EMBL" id="OAJ64435.1"/>
    </source>
</evidence>
<name>A0A1A9NE62_9BURK</name>
<proteinExistence type="predicted"/>
<dbReference type="EMBL" id="LXJZ01000040">
    <property type="protein sequence ID" value="OAJ62773.1"/>
    <property type="molecule type" value="Genomic_DNA"/>
</dbReference>
<dbReference type="EMBL" id="LXKA01000109">
    <property type="protein sequence ID" value="OAJ64435.1"/>
    <property type="molecule type" value="Genomic_DNA"/>
</dbReference>
<evidence type="ECO:0000313" key="3">
    <source>
        <dbReference type="Proteomes" id="UP000077961"/>
    </source>
</evidence>
<sequence length="104" mass="11167">MDARVRKVGHPMPELAGFMAKLRAAFGDEAIDDAVRRGKAGEPTFYANENGRAVGTASPANDNVWRVAADIRNRQYCPGCDGGCVGQGVGCKEWLQRQAGKESL</sequence>
<reference evidence="3 4" key="1">
    <citation type="submission" date="2016-04" db="EMBL/GenBank/DDBJ databases">
        <title>Reclassification of Paraburkholderia panaciterrae (Farh et al. 2015) Dobritsa &amp; Samadpour 2016 as a later homotypic synonym of Paraburkholderia ginsengiterrae (Farh et al. 2015) Dobritsa &amp; Samadpour 2016.</title>
        <authorList>
            <person name="Dobritsa A.P."/>
            <person name="Kutumbaka K."/>
            <person name="Samadpour M."/>
        </authorList>
    </citation>
    <scope>NUCLEOTIDE SEQUENCE [LARGE SCALE GENOMIC DNA]</scope>
    <source>
        <strain evidence="2 4">DCY85</strain>
        <strain evidence="1 3">DCY85-1</strain>
    </source>
</reference>
<dbReference type="Proteomes" id="UP000078116">
    <property type="component" value="Unassembled WGS sequence"/>
</dbReference>
<dbReference type="STRING" id="1462993.A6V36_20605"/>
<evidence type="ECO:0000313" key="1">
    <source>
        <dbReference type="EMBL" id="OAJ62773.1"/>
    </source>
</evidence>
<dbReference type="OrthoDB" id="9007604at2"/>
<dbReference type="RefSeq" id="WP_064265611.1">
    <property type="nucleotide sequence ID" value="NZ_LXJZ01000040.1"/>
</dbReference>
<dbReference type="Proteomes" id="UP000077961">
    <property type="component" value="Unassembled WGS sequence"/>
</dbReference>
<protein>
    <submittedName>
        <fullName evidence="2">Uncharacterized protein</fullName>
    </submittedName>
</protein>
<gene>
    <name evidence="1" type="ORF">A6V36_20605</name>
    <name evidence="2" type="ORF">A6V37_19635</name>
</gene>
<comment type="caution">
    <text evidence="2">The sequence shown here is derived from an EMBL/GenBank/DDBJ whole genome shotgun (WGS) entry which is preliminary data.</text>
</comment>